<feature type="chain" id="PRO_5046597463" description="Endonuclease" evidence="1">
    <location>
        <begin position="25"/>
        <end position="82"/>
    </location>
</feature>
<organism evidence="2 3">
    <name type="scientific">Nonomuraea guangzhouensis</name>
    <dbReference type="NCBI Taxonomy" id="1291555"/>
    <lineage>
        <taxon>Bacteria</taxon>
        <taxon>Bacillati</taxon>
        <taxon>Actinomycetota</taxon>
        <taxon>Actinomycetes</taxon>
        <taxon>Streptosporangiales</taxon>
        <taxon>Streptosporangiaceae</taxon>
        <taxon>Nonomuraea</taxon>
    </lineage>
</organism>
<feature type="signal peptide" evidence="1">
    <location>
        <begin position="1"/>
        <end position="24"/>
    </location>
</feature>
<dbReference type="RefSeq" id="WP_219536433.1">
    <property type="nucleotide sequence ID" value="NZ_JAHKRM010000030.1"/>
</dbReference>
<evidence type="ECO:0000313" key="2">
    <source>
        <dbReference type="EMBL" id="MFD1546245.1"/>
    </source>
</evidence>
<evidence type="ECO:0008006" key="4">
    <source>
        <dbReference type="Google" id="ProtNLM"/>
    </source>
</evidence>
<protein>
    <recommendedName>
        <fullName evidence="4">Endonuclease</fullName>
    </recommendedName>
</protein>
<name>A0ABW4GTN6_9ACTN</name>
<keyword evidence="3" id="KW-1185">Reference proteome</keyword>
<evidence type="ECO:0000313" key="3">
    <source>
        <dbReference type="Proteomes" id="UP001597097"/>
    </source>
</evidence>
<dbReference type="EMBL" id="JBHUCM010000064">
    <property type="protein sequence ID" value="MFD1546245.1"/>
    <property type="molecule type" value="Genomic_DNA"/>
</dbReference>
<reference evidence="3" key="1">
    <citation type="journal article" date="2019" name="Int. J. Syst. Evol. Microbiol.">
        <title>The Global Catalogue of Microorganisms (GCM) 10K type strain sequencing project: providing services to taxonomists for standard genome sequencing and annotation.</title>
        <authorList>
            <consortium name="The Broad Institute Genomics Platform"/>
            <consortium name="The Broad Institute Genome Sequencing Center for Infectious Disease"/>
            <person name="Wu L."/>
            <person name="Ma J."/>
        </authorList>
    </citation>
    <scope>NUCLEOTIDE SEQUENCE [LARGE SCALE GENOMIC DNA]</scope>
    <source>
        <strain evidence="3">CGMCC 1.15399</strain>
    </source>
</reference>
<keyword evidence="1" id="KW-0732">Signal</keyword>
<proteinExistence type="predicted"/>
<evidence type="ECO:0000256" key="1">
    <source>
        <dbReference type="SAM" id="SignalP"/>
    </source>
</evidence>
<comment type="caution">
    <text evidence="2">The sequence shown here is derived from an EMBL/GenBank/DDBJ whole genome shotgun (WGS) entry which is preliminary data.</text>
</comment>
<sequence>MRKSARSAVLVAALGLGAMMPAVANADAGVKAEEWRFATYNVEFLCDIDLAVTRTRYETDPPTGNCLYSNVAHYYYFWWKVP</sequence>
<dbReference type="Proteomes" id="UP001597097">
    <property type="component" value="Unassembled WGS sequence"/>
</dbReference>
<accession>A0ABW4GTN6</accession>
<gene>
    <name evidence="2" type="ORF">ACFSJ0_55075</name>
</gene>